<feature type="domain" description="Glycosyltransferase 2-like" evidence="1">
    <location>
        <begin position="53"/>
        <end position="109"/>
    </location>
</feature>
<evidence type="ECO:0000259" key="1">
    <source>
        <dbReference type="Pfam" id="PF00535"/>
    </source>
</evidence>
<keyword evidence="2" id="KW-0808">Transferase</keyword>
<proteinExistence type="predicted"/>
<dbReference type="InterPro" id="IPR029044">
    <property type="entry name" value="Nucleotide-diphossugar_trans"/>
</dbReference>
<reference evidence="2" key="1">
    <citation type="journal article" date="2014" name="DNA Res.">
        <title>A complete view of the genetic diversity of the Escherichia coli O-antigen biosynthesis gene cluster.</title>
        <authorList>
            <person name="Iguchi A."/>
            <person name="Iyoda S."/>
            <person name="Kikuchi T."/>
            <person name="Ogura Y."/>
            <person name="Katsura K."/>
            <person name="Ohnishi M."/>
            <person name="Hayashi T."/>
            <person name="Thomson N.R."/>
        </authorList>
    </citation>
    <scope>NUCLEOTIDE SEQUENCE</scope>
    <source>
        <strain evidence="2">U19-41</strain>
    </source>
</reference>
<sequence>MLILPIVVIYKCKLENSASLNTLLKCESNEFIKEIFVYNNSPDEIFIPDYYMGVKVYKIDDYNNSGVSRAYNKGLKLASNLNYKYVLLLDQDTYIPKDFLKICNETISQHLNIKLFCPILKTKRGVICSPLSYKYHRGFHVKNIVAGEKGLSKLSPINSGMILDVEAALKCGGYNENVFLDFSDFQFIERFKKKNHSFYVLPIVLTQDFSGEETDKEKTLRRFHIYCICAKNCTKKNFTDQFIYFFMVLLRAMKLTFKIKTINPLITFYTRYLRG</sequence>
<name>A0A0A8J6U3_ECOLX</name>
<organism evidence="2">
    <name type="scientific">Escherichia coli</name>
    <dbReference type="NCBI Taxonomy" id="562"/>
    <lineage>
        <taxon>Bacteria</taxon>
        <taxon>Pseudomonadati</taxon>
        <taxon>Pseudomonadota</taxon>
        <taxon>Gammaproteobacteria</taxon>
        <taxon>Enterobacterales</taxon>
        <taxon>Enterobacteriaceae</taxon>
        <taxon>Escherichia</taxon>
    </lineage>
</organism>
<evidence type="ECO:0000313" key="2">
    <source>
        <dbReference type="EMBL" id="BAQ01025.1"/>
    </source>
</evidence>
<dbReference type="RefSeq" id="WP_052897165.1">
    <property type="nucleotide sequence ID" value="NZ_CABWIM010000016.1"/>
</dbReference>
<dbReference type="BioCyc" id="MetaCyc:MONOMER-21626"/>
<dbReference type="SUPFAM" id="SSF53448">
    <property type="entry name" value="Nucleotide-diphospho-sugar transferases"/>
    <property type="match status" value="1"/>
</dbReference>
<dbReference type="InterPro" id="IPR001173">
    <property type="entry name" value="Glyco_trans_2-like"/>
</dbReference>
<dbReference type="AlphaFoldDB" id="A0A0A8J6U3"/>
<dbReference type="Gene3D" id="3.90.550.10">
    <property type="entry name" value="Spore Coat Polysaccharide Biosynthesis Protein SpsA, Chain A"/>
    <property type="match status" value="1"/>
</dbReference>
<dbReference type="EMBL" id="AB812020">
    <property type="protein sequence ID" value="BAQ01025.1"/>
    <property type="molecule type" value="Genomic_DNA"/>
</dbReference>
<protein>
    <submittedName>
        <fullName evidence="2">Putative glycosyltransferase</fullName>
    </submittedName>
</protein>
<dbReference type="GO" id="GO:0016740">
    <property type="term" value="F:transferase activity"/>
    <property type="evidence" value="ECO:0007669"/>
    <property type="project" value="UniProtKB-KW"/>
</dbReference>
<dbReference type="Pfam" id="PF00535">
    <property type="entry name" value="Glycos_transf_2"/>
    <property type="match status" value="1"/>
</dbReference>
<accession>A0A0A8J6U3</accession>